<evidence type="ECO:0000256" key="8">
    <source>
        <dbReference type="ARBA" id="ARBA00023136"/>
    </source>
</evidence>
<evidence type="ECO:0000256" key="1">
    <source>
        <dbReference type="ARBA" id="ARBA00004651"/>
    </source>
</evidence>
<evidence type="ECO:0000256" key="4">
    <source>
        <dbReference type="ARBA" id="ARBA00022692"/>
    </source>
</evidence>
<dbReference type="InterPro" id="IPR003439">
    <property type="entry name" value="ABC_transporter-like_ATP-bd"/>
</dbReference>
<dbReference type="RefSeq" id="WP_185129492.1">
    <property type="nucleotide sequence ID" value="NZ_JACJVO010000015.1"/>
</dbReference>
<dbReference type="Pfam" id="PF00664">
    <property type="entry name" value="ABC_membrane"/>
    <property type="match status" value="1"/>
</dbReference>
<keyword evidence="5" id="KW-0547">Nucleotide-binding</keyword>
<evidence type="ECO:0000256" key="2">
    <source>
        <dbReference type="ARBA" id="ARBA00022448"/>
    </source>
</evidence>
<feature type="transmembrane region" description="Helical" evidence="9">
    <location>
        <begin position="244"/>
        <end position="266"/>
    </location>
</feature>
<keyword evidence="8 9" id="KW-0472">Membrane</keyword>
<dbReference type="PANTHER" id="PTHR43394:SF1">
    <property type="entry name" value="ATP-BINDING CASSETTE SUB-FAMILY B MEMBER 10, MITOCHONDRIAL"/>
    <property type="match status" value="1"/>
</dbReference>
<comment type="subcellular location">
    <subcellularLocation>
        <location evidence="1">Cell membrane</location>
        <topology evidence="1">Multi-pass membrane protein</topology>
    </subcellularLocation>
</comment>
<dbReference type="AlphaFoldDB" id="A0A7X0SKZ6"/>
<feature type="domain" description="ABC transporter" evidence="10">
    <location>
        <begin position="338"/>
        <end position="573"/>
    </location>
</feature>
<dbReference type="InterPro" id="IPR036640">
    <property type="entry name" value="ABC1_TM_sf"/>
</dbReference>
<keyword evidence="2" id="KW-0813">Transport</keyword>
<dbReference type="Gene3D" id="1.20.1560.10">
    <property type="entry name" value="ABC transporter type 1, transmembrane domain"/>
    <property type="match status" value="1"/>
</dbReference>
<sequence>MRSQRVLRDYVQSKWMLYLLAVLFIAAANVINSFYPRLLGQFTDQLQGGHMTRPLIIEYSLSLLAVGVGFGVLGGSGQFIVMRLGRLFEFHTRKRLFAHFTTLSERFYSKNGVGKMLSYVMNDVTSVRESISQGINQTTNAIILIFSALAMMLLSHIPLYLIVVCILPLLFIPWLVTRFGPVIRKRSLTVQESLSKMTESAEEQFGGIRVTKKFAVEPIMIGRFGATVDRIRDNQLKLVRVSSLFQALIPFLGALSLVITIVYGGYLTIHNRISLGNFVALSLYVRMMVNPLQQIGNVINTMQRSRASLERINDLLSKEGDIQEAESARACSLDHAAIEIDGLTFAYPDSERPALNDIRLRVEPGKTLGILGKTGSGKTTLIKLMLRVYDPPAGTIRIGGEDIRELTLESLRDQIAYVPQEGFLFSTTIRDNIAFYRRDSALDKVEDAAKQAQIYRSITEFPDGFETKLGERGVTLSGGQRQRTSLARGLIKRSPILILDDSVSAVDAVTEKSIIDTIREERKGKTTIVIAHRISALKHADEIVVLDEGRIIQRGTHEQLLNQAGLYATLHAIQEEGSFDDEGLQAL</sequence>
<dbReference type="GO" id="GO:0005886">
    <property type="term" value="C:plasma membrane"/>
    <property type="evidence" value="ECO:0007669"/>
    <property type="project" value="UniProtKB-SubCell"/>
</dbReference>
<dbReference type="InterPro" id="IPR039421">
    <property type="entry name" value="Type_1_exporter"/>
</dbReference>
<dbReference type="GO" id="GO:0005524">
    <property type="term" value="F:ATP binding"/>
    <property type="evidence" value="ECO:0007669"/>
    <property type="project" value="UniProtKB-KW"/>
</dbReference>
<gene>
    <name evidence="12" type="ORF">H7C18_12960</name>
</gene>
<dbReference type="SUPFAM" id="SSF90123">
    <property type="entry name" value="ABC transporter transmembrane region"/>
    <property type="match status" value="1"/>
</dbReference>
<dbReference type="Proteomes" id="UP000564644">
    <property type="component" value="Unassembled WGS sequence"/>
</dbReference>
<comment type="caution">
    <text evidence="12">The sequence shown here is derived from an EMBL/GenBank/DDBJ whole genome shotgun (WGS) entry which is preliminary data.</text>
</comment>
<protein>
    <submittedName>
        <fullName evidence="12">ABC transporter ATP-binding protein</fullName>
    </submittedName>
</protein>
<keyword evidence="3" id="KW-1003">Cell membrane</keyword>
<feature type="transmembrane region" description="Helical" evidence="9">
    <location>
        <begin position="15"/>
        <end position="35"/>
    </location>
</feature>
<accession>A0A7X0SKZ6</accession>
<feature type="transmembrane region" description="Helical" evidence="9">
    <location>
        <begin position="55"/>
        <end position="81"/>
    </location>
</feature>
<dbReference type="PROSITE" id="PS50893">
    <property type="entry name" value="ABC_TRANSPORTER_2"/>
    <property type="match status" value="1"/>
</dbReference>
<proteinExistence type="predicted"/>
<dbReference type="InterPro" id="IPR011527">
    <property type="entry name" value="ABC1_TM_dom"/>
</dbReference>
<dbReference type="GO" id="GO:0015421">
    <property type="term" value="F:ABC-type oligopeptide transporter activity"/>
    <property type="evidence" value="ECO:0007669"/>
    <property type="project" value="TreeGrafter"/>
</dbReference>
<dbReference type="CDD" id="cd18541">
    <property type="entry name" value="ABC_6TM_TmrB_like"/>
    <property type="match status" value="1"/>
</dbReference>
<dbReference type="PROSITE" id="PS50929">
    <property type="entry name" value="ABC_TM1F"/>
    <property type="match status" value="1"/>
</dbReference>
<dbReference type="Gene3D" id="3.40.50.300">
    <property type="entry name" value="P-loop containing nucleotide triphosphate hydrolases"/>
    <property type="match status" value="1"/>
</dbReference>
<dbReference type="GO" id="GO:0016887">
    <property type="term" value="F:ATP hydrolysis activity"/>
    <property type="evidence" value="ECO:0007669"/>
    <property type="project" value="InterPro"/>
</dbReference>
<dbReference type="PANTHER" id="PTHR43394">
    <property type="entry name" value="ATP-DEPENDENT PERMEASE MDL1, MITOCHONDRIAL"/>
    <property type="match status" value="1"/>
</dbReference>
<feature type="domain" description="ABC transmembrane type-1" evidence="11">
    <location>
        <begin position="19"/>
        <end position="304"/>
    </location>
</feature>
<evidence type="ECO:0000256" key="5">
    <source>
        <dbReference type="ARBA" id="ARBA00022741"/>
    </source>
</evidence>
<keyword evidence="7 9" id="KW-1133">Transmembrane helix</keyword>
<keyword evidence="4 9" id="KW-0812">Transmembrane</keyword>
<dbReference type="SUPFAM" id="SSF52540">
    <property type="entry name" value="P-loop containing nucleoside triphosphate hydrolases"/>
    <property type="match status" value="1"/>
</dbReference>
<evidence type="ECO:0000259" key="10">
    <source>
        <dbReference type="PROSITE" id="PS50893"/>
    </source>
</evidence>
<name>A0A7X0SKZ6_9BACL</name>
<evidence type="ECO:0000313" key="13">
    <source>
        <dbReference type="Proteomes" id="UP000564644"/>
    </source>
</evidence>
<evidence type="ECO:0000256" key="6">
    <source>
        <dbReference type="ARBA" id="ARBA00022840"/>
    </source>
</evidence>
<dbReference type="InterPro" id="IPR003593">
    <property type="entry name" value="AAA+_ATPase"/>
</dbReference>
<dbReference type="EMBL" id="JACJVO010000015">
    <property type="protein sequence ID" value="MBB6731824.1"/>
    <property type="molecule type" value="Genomic_DNA"/>
</dbReference>
<dbReference type="FunFam" id="3.40.50.300:FF:000221">
    <property type="entry name" value="Multidrug ABC transporter ATP-binding protein"/>
    <property type="match status" value="1"/>
</dbReference>
<keyword evidence="13" id="KW-1185">Reference proteome</keyword>
<feature type="transmembrane region" description="Helical" evidence="9">
    <location>
        <begin position="160"/>
        <end position="177"/>
    </location>
</feature>
<dbReference type="InterPro" id="IPR027417">
    <property type="entry name" value="P-loop_NTPase"/>
</dbReference>
<evidence type="ECO:0000313" key="12">
    <source>
        <dbReference type="EMBL" id="MBB6731824.1"/>
    </source>
</evidence>
<evidence type="ECO:0000256" key="7">
    <source>
        <dbReference type="ARBA" id="ARBA00022989"/>
    </source>
</evidence>
<dbReference type="SMART" id="SM00382">
    <property type="entry name" value="AAA"/>
    <property type="match status" value="1"/>
</dbReference>
<evidence type="ECO:0000256" key="3">
    <source>
        <dbReference type="ARBA" id="ARBA00022475"/>
    </source>
</evidence>
<reference evidence="12 13" key="1">
    <citation type="submission" date="2020-08" db="EMBL/GenBank/DDBJ databases">
        <title>Cohnella phylogeny.</title>
        <authorList>
            <person name="Dunlap C."/>
        </authorList>
    </citation>
    <scope>NUCLEOTIDE SEQUENCE [LARGE SCALE GENOMIC DNA]</scope>
    <source>
        <strain evidence="12 13">CBP 2801</strain>
    </source>
</reference>
<evidence type="ECO:0000256" key="9">
    <source>
        <dbReference type="SAM" id="Phobius"/>
    </source>
</evidence>
<keyword evidence="6 12" id="KW-0067">ATP-binding</keyword>
<evidence type="ECO:0000259" key="11">
    <source>
        <dbReference type="PROSITE" id="PS50929"/>
    </source>
</evidence>
<dbReference type="Pfam" id="PF00005">
    <property type="entry name" value="ABC_tran"/>
    <property type="match status" value="1"/>
</dbReference>
<organism evidence="12 13">
    <name type="scientific">Cohnella zeiphila</name>
    <dbReference type="NCBI Taxonomy" id="2761120"/>
    <lineage>
        <taxon>Bacteria</taxon>
        <taxon>Bacillati</taxon>
        <taxon>Bacillota</taxon>
        <taxon>Bacilli</taxon>
        <taxon>Bacillales</taxon>
        <taxon>Paenibacillaceae</taxon>
        <taxon>Cohnella</taxon>
    </lineage>
</organism>